<evidence type="ECO:0000256" key="4">
    <source>
        <dbReference type="ARBA" id="ARBA00022723"/>
    </source>
</evidence>
<evidence type="ECO:0000256" key="2">
    <source>
        <dbReference type="ARBA" id="ARBA00008387"/>
    </source>
</evidence>
<comment type="caution">
    <text evidence="10">The sequence shown here is derived from an EMBL/GenBank/DDBJ whole genome shotgun (WGS) entry which is preliminary data.</text>
</comment>
<proteinExistence type="inferred from homology"/>
<reference evidence="10 11" key="1">
    <citation type="journal article" date="2016" name="Int. J. Syst. Evol. Microbiol.">
        <title>Lysobacter erysipheiresistens sp. nov., an antagonist of powdery mildew, isolated from tobacco-cultivated soil.</title>
        <authorList>
            <person name="Xie B."/>
            <person name="Li T."/>
            <person name="Lin X."/>
            <person name="Wang C.J."/>
            <person name="Chen Y.J."/>
            <person name="Liu W.J."/>
            <person name="Zhao Z.W."/>
        </authorList>
    </citation>
    <scope>NUCLEOTIDE SEQUENCE [LARGE SCALE GENOMIC DNA]</scope>
    <source>
        <strain evidence="10 11">RS-LYSO-3</strain>
    </source>
</reference>
<name>A0ABU7YTX2_9GAMM</name>
<dbReference type="Pfam" id="PF04151">
    <property type="entry name" value="PPC"/>
    <property type="match status" value="1"/>
</dbReference>
<keyword evidence="7" id="KW-0732">Signal</keyword>
<accession>A0ABU7YTX2</accession>
<dbReference type="SUPFAM" id="SSF50998">
    <property type="entry name" value="Quinoprotein alcohol dehydrogenase-like"/>
    <property type="match status" value="1"/>
</dbReference>
<dbReference type="InterPro" id="IPR007280">
    <property type="entry name" value="Peptidase_C_arc/bac"/>
</dbReference>
<feature type="signal peptide" evidence="7">
    <location>
        <begin position="1"/>
        <end position="31"/>
    </location>
</feature>
<evidence type="ECO:0000256" key="7">
    <source>
        <dbReference type="SAM" id="SignalP"/>
    </source>
</evidence>
<dbReference type="Gene3D" id="2.60.120.380">
    <property type="match status" value="1"/>
</dbReference>
<organism evidence="10 11">
    <name type="scientific">Novilysobacter erysipheiresistens</name>
    <dbReference type="NCBI Taxonomy" id="1749332"/>
    <lineage>
        <taxon>Bacteria</taxon>
        <taxon>Pseudomonadati</taxon>
        <taxon>Pseudomonadota</taxon>
        <taxon>Gammaproteobacteria</taxon>
        <taxon>Lysobacterales</taxon>
        <taxon>Lysobacteraceae</taxon>
        <taxon>Novilysobacter</taxon>
    </lineage>
</organism>
<feature type="domain" description="PilY1 beta-propeller" evidence="9">
    <location>
        <begin position="707"/>
        <end position="976"/>
    </location>
</feature>
<dbReference type="InterPro" id="IPR011047">
    <property type="entry name" value="Quinoprotein_ADH-like_sf"/>
</dbReference>
<keyword evidence="4" id="KW-0479">Metal-binding</keyword>
<gene>
    <name evidence="10" type="ORF">SNE34_00385</name>
</gene>
<dbReference type="Gene3D" id="2.130.10.10">
    <property type="entry name" value="YVTN repeat-like/Quinoprotein amine dehydrogenase"/>
    <property type="match status" value="1"/>
</dbReference>
<evidence type="ECO:0000259" key="8">
    <source>
        <dbReference type="Pfam" id="PF04151"/>
    </source>
</evidence>
<keyword evidence="6" id="KW-0281">Fimbrium</keyword>
<evidence type="ECO:0000256" key="6">
    <source>
        <dbReference type="ARBA" id="ARBA00023263"/>
    </source>
</evidence>
<comment type="similarity">
    <text evidence="2">Belongs to the PilY1 family.</text>
</comment>
<dbReference type="InterPro" id="IPR015943">
    <property type="entry name" value="WD40/YVTN_repeat-like_dom_sf"/>
</dbReference>
<evidence type="ECO:0000259" key="9">
    <source>
        <dbReference type="Pfam" id="PF05567"/>
    </source>
</evidence>
<dbReference type="EMBL" id="JAXGFP010000001">
    <property type="protein sequence ID" value="MEG3182473.1"/>
    <property type="molecule type" value="Genomic_DNA"/>
</dbReference>
<dbReference type="InterPro" id="IPR008707">
    <property type="entry name" value="B-propeller_PilY1"/>
</dbReference>
<keyword evidence="5" id="KW-0106">Calcium</keyword>
<dbReference type="RefSeq" id="WP_332613665.1">
    <property type="nucleotide sequence ID" value="NZ_JAXGFP010000001.1"/>
</dbReference>
<feature type="chain" id="PRO_5047535333" evidence="7">
    <location>
        <begin position="32"/>
        <end position="1162"/>
    </location>
</feature>
<protein>
    <submittedName>
        <fullName evidence="10">PilC/PilY family type IV pilus protein</fullName>
    </submittedName>
</protein>
<evidence type="ECO:0000256" key="3">
    <source>
        <dbReference type="ARBA" id="ARBA00022558"/>
    </source>
</evidence>
<keyword evidence="11" id="KW-1185">Reference proteome</keyword>
<keyword evidence="3" id="KW-1029">Fimbrium biogenesis</keyword>
<evidence type="ECO:0000256" key="1">
    <source>
        <dbReference type="ARBA" id="ARBA00004561"/>
    </source>
</evidence>
<dbReference type="Proteomes" id="UP001355056">
    <property type="component" value="Unassembled WGS sequence"/>
</dbReference>
<evidence type="ECO:0000313" key="10">
    <source>
        <dbReference type="EMBL" id="MEG3182473.1"/>
    </source>
</evidence>
<comment type="subcellular location">
    <subcellularLocation>
        <location evidence="1">Fimbrium</location>
    </subcellularLocation>
</comment>
<evidence type="ECO:0000313" key="11">
    <source>
        <dbReference type="Proteomes" id="UP001355056"/>
    </source>
</evidence>
<evidence type="ECO:0000256" key="5">
    <source>
        <dbReference type="ARBA" id="ARBA00022837"/>
    </source>
</evidence>
<feature type="domain" description="Peptidase C-terminal archaeal/bacterial" evidence="8">
    <location>
        <begin position="213"/>
        <end position="275"/>
    </location>
</feature>
<dbReference type="Pfam" id="PF05567">
    <property type="entry name" value="T4P_PilY1"/>
    <property type="match status" value="1"/>
</dbReference>
<sequence length="1162" mass="122035">MKRQPSLNPAFGLRAVCATFVATLMALPVSAATSFPDYPLQTGVGSVPPNIMFILDNSGSMALISMPTTTEDFDVQPADYSGTGTGATRSGLRDDPHDRSYLNNAVYYDPGTPYLPWMTADGVTRMTGGQDVSAVYSNWNLADAAAGTRDLRGNDESIFYVPKVGVTASTNPADFDRYRVNVSGVVVGRAGTQISGFPRGPLDSSMDPYTERSFTIAVPSGAAGLEVFTIGGQNDVDLNLIGPDGVERCSSSNGWNRESCVISYPQAGNWTAQVYRDNGNNFSNVSLGAYLEVEKTPTGRSQADELKNIATWYSYFRSRMKTAKAGASEAFAGLSKNYRVGYTPINGRSDDLDVDGTGAIIPVGSNDGLFESTNKNDWFSSVHGEVVQNGSTPLRSALNDVGDYFKRTDANGPWGPQESADQLSCRQNFAILTTDGYWNDSRDSTFGMGDEDGDGHQVTLADVAAHYYETDLRDDLTDNVPGSASDTADWQHMVTFGISIGLNGTLARTDPPPASNAAVWPDPMDNENAERIDDLWHAAVNGHGNFIAAANAKAFATGLKEALGTITSRRASGSNVTSNGPQLNAGSRIFQATFTSGEWSGDVQGISIATGDIADSAAWSAAAVANAAPSDFLARGVYTWNGSDGVDFPTAAQEGALARTGGTSPVTGADNAAYLKGDRSDEIAHGGELRNRTSPIGDIVNSSPFYSEEAAALFIGANDGMLHAINSAAGTVEFSYVPAGLDFAALATLSDPEYQHRFFVDGGIDVTTRAQGNNKNILVASLGRGGKGVFALDVTDPANFDPGDDVLWDRTGAVDDDMGYVLGAPLVRKSHASGATLAFVGNGIESVNGSSTLFIYNAETGALVKEILVDATGGGLAPPRAADTNLDGVADVIYAGDLKGSLWKFDITGNTNKWVGEKFFTAVDDGGKAQPITAAVALAREPVTDRIFVLFGTGKYISAGDVTDQSTQTLYALIDAGSPISGRNALHERTIPYTGVDSLGRDARAWESYSLLPADAEGWFVDLGIPKPGERVVTAPVMRSRALWFSSIIPQAGSGCDSGGTGYLNALDAFTGTNPQIGSGTGTYIDVDGDGQGDDRLNGTTGDTEAGFITSVDLGIGMIGQATGVGGGMYACGSEAECGYVPTPPDGSGAKRLGWRELYDRN</sequence>